<protein>
    <submittedName>
        <fullName evidence="1">Uncharacterized protein</fullName>
    </submittedName>
</protein>
<dbReference type="AlphaFoldDB" id="A0A650CRA0"/>
<organism evidence="1 2">
    <name type="scientific">Stygiolobus azoricus</name>
    <dbReference type="NCBI Taxonomy" id="41675"/>
    <lineage>
        <taxon>Archaea</taxon>
        <taxon>Thermoproteota</taxon>
        <taxon>Thermoprotei</taxon>
        <taxon>Sulfolobales</taxon>
        <taxon>Sulfolobaceae</taxon>
        <taxon>Stygiolobus</taxon>
    </lineage>
</organism>
<dbReference type="KEGG" id="sazo:D1868_09885"/>
<name>A0A650CRA0_9CREN</name>
<reference evidence="1 2" key="1">
    <citation type="submission" date="2019-10" db="EMBL/GenBank/DDBJ databases">
        <title>Genome Sequences from Six Type Strain Members of the Archaeal Family Sulfolobaceae: Acidianus ambivalens, Acidianus infernus, Metallosphaera prunae, Stygiolobus azoricus, Sulfolobus metallicus, and Sulfurisphaera ohwakuensis.</title>
        <authorList>
            <person name="Counts J.A."/>
            <person name="Kelly R.M."/>
        </authorList>
    </citation>
    <scope>NUCLEOTIDE SEQUENCE [LARGE SCALE GENOMIC DNA]</scope>
    <source>
        <strain evidence="1 2">FC6</strain>
    </source>
</reference>
<gene>
    <name evidence="1" type="ORF">D1868_09885</name>
</gene>
<keyword evidence="2" id="KW-1185">Reference proteome</keyword>
<proteinExistence type="predicted"/>
<dbReference type="GeneID" id="42799381"/>
<sequence>MSEELMKPGERQFDDMIPYIMDLIDNLNTLLAENGALLSQKGIARKLSVVLSIMTLHRYYPQVFMKEVWDQLLQLVDQMKSMPELSDKLNDILADIEKLNQLKKEAGI</sequence>
<dbReference type="EMBL" id="CP045483">
    <property type="protein sequence ID" value="QGR20265.1"/>
    <property type="molecule type" value="Genomic_DNA"/>
</dbReference>
<evidence type="ECO:0000313" key="2">
    <source>
        <dbReference type="Proteomes" id="UP000423396"/>
    </source>
</evidence>
<dbReference type="Proteomes" id="UP000423396">
    <property type="component" value="Chromosome"/>
</dbReference>
<dbReference type="RefSeq" id="WP_156007714.1">
    <property type="nucleotide sequence ID" value="NZ_CP045483.1"/>
</dbReference>
<accession>A0A650CRA0</accession>
<evidence type="ECO:0000313" key="1">
    <source>
        <dbReference type="EMBL" id="QGR20265.1"/>
    </source>
</evidence>
<dbReference type="OrthoDB" id="42895at2157"/>